<dbReference type="InterPro" id="IPR002931">
    <property type="entry name" value="Transglutaminase-like"/>
</dbReference>
<evidence type="ECO:0000256" key="1">
    <source>
        <dbReference type="SAM" id="SignalP"/>
    </source>
</evidence>
<keyword evidence="4" id="KW-1185">Reference proteome</keyword>
<dbReference type="EMBL" id="CP034437">
    <property type="protein sequence ID" value="AZN39046.1"/>
    <property type="molecule type" value="Genomic_DNA"/>
</dbReference>
<reference evidence="4" key="1">
    <citation type="submission" date="2018-12" db="EMBL/GenBank/DDBJ databases">
        <title>Genome sequence of Peanibacillus sp.</title>
        <authorList>
            <person name="Subramani G."/>
            <person name="Srinivasan S."/>
            <person name="Kim M.K."/>
        </authorList>
    </citation>
    <scope>NUCLEOTIDE SEQUENCE [LARGE SCALE GENOMIC DNA]</scope>
    <source>
        <strain evidence="4">18JY67-1</strain>
    </source>
</reference>
<name>A0A3Q8X2N1_9BACL</name>
<accession>A0A3Q8X2N1</accession>
<dbReference type="Proteomes" id="UP000272528">
    <property type="component" value="Chromosome"/>
</dbReference>
<dbReference type="Gene3D" id="3.10.620.30">
    <property type="match status" value="1"/>
</dbReference>
<sequence length="446" mass="49558">MSMRIIRSLCLMVLALMAGAVSLPVGQSTVAEAAAGQATDCGKTWYNASMTVTPSGMITVKGSAEPIYLKDPSKEGIYKLKEAAAKGFQAYVGLSLKIAGVSYYDIGNHQIIKAGGNVKYTAIPAKVKACVDQAVFNHNVNTWVTEAKKLKTPLLRLAYLFTEIDKHVEYDWDLYIGTGGFAASHTGFGAIVNGLGVCDGYAEALKILLDKVGIPNRLIEGTARGEGHMWNLVKLDGLSYHVDPTWGDNYGNAFHYFLLPDQDMQRDHKWSGKTYATSDKYYFLSRDSIDAFGVNFLDGTFYTGGGTIDKMRLDHSGSTQISPKGDYVFRYQQVYNNQIYYLTLDGVKRMDMDGGNAQLLTDTHGATNDFYVFNGKVYYTSFILYPDQPYSFELYQCNLDGSGLKLVHQFTDEEHDFDGFTVVHVGSHDALYYYTNDKKMTELDKI</sequence>
<organism evidence="3 4">
    <name type="scientific">Paenibacillus albus</name>
    <dbReference type="NCBI Taxonomy" id="2495582"/>
    <lineage>
        <taxon>Bacteria</taxon>
        <taxon>Bacillati</taxon>
        <taxon>Bacillota</taxon>
        <taxon>Bacilli</taxon>
        <taxon>Bacillales</taxon>
        <taxon>Paenibacillaceae</taxon>
        <taxon>Paenibacillus</taxon>
    </lineage>
</organism>
<dbReference type="OrthoDB" id="9788327at2"/>
<dbReference type="AlphaFoldDB" id="A0A3Q8X2N1"/>
<feature type="signal peptide" evidence="1">
    <location>
        <begin position="1"/>
        <end position="33"/>
    </location>
</feature>
<dbReference type="KEGG" id="palb:EJC50_04715"/>
<gene>
    <name evidence="3" type="ORF">EJC50_04715</name>
</gene>
<keyword evidence="1" id="KW-0732">Signal</keyword>
<dbReference type="SUPFAM" id="SSF54001">
    <property type="entry name" value="Cysteine proteinases"/>
    <property type="match status" value="1"/>
</dbReference>
<dbReference type="Pfam" id="PF01841">
    <property type="entry name" value="Transglut_core"/>
    <property type="match status" value="1"/>
</dbReference>
<dbReference type="InterPro" id="IPR038765">
    <property type="entry name" value="Papain-like_cys_pep_sf"/>
</dbReference>
<proteinExistence type="predicted"/>
<evidence type="ECO:0000259" key="2">
    <source>
        <dbReference type="Pfam" id="PF01841"/>
    </source>
</evidence>
<evidence type="ECO:0000313" key="4">
    <source>
        <dbReference type="Proteomes" id="UP000272528"/>
    </source>
</evidence>
<evidence type="ECO:0000313" key="3">
    <source>
        <dbReference type="EMBL" id="AZN39046.1"/>
    </source>
</evidence>
<feature type="domain" description="Transglutaminase-like" evidence="2">
    <location>
        <begin position="148"/>
        <end position="242"/>
    </location>
</feature>
<protein>
    <recommendedName>
        <fullName evidence="2">Transglutaminase-like domain-containing protein</fullName>
    </recommendedName>
</protein>
<feature type="chain" id="PRO_5018601068" description="Transglutaminase-like domain-containing protein" evidence="1">
    <location>
        <begin position="34"/>
        <end position="446"/>
    </location>
</feature>